<evidence type="ECO:0000256" key="4">
    <source>
        <dbReference type="SAM" id="MobiDB-lite"/>
    </source>
</evidence>
<organism evidence="7 8">
    <name type="scientific">Sulfobacillus acidophilus</name>
    <dbReference type="NCBI Taxonomy" id="53633"/>
    <lineage>
        <taxon>Bacteria</taxon>
        <taxon>Bacillati</taxon>
        <taxon>Bacillota</taxon>
        <taxon>Clostridia</taxon>
        <taxon>Eubacteriales</taxon>
        <taxon>Clostridiales Family XVII. Incertae Sedis</taxon>
        <taxon>Sulfobacillus</taxon>
    </lineage>
</organism>
<dbReference type="SMART" id="SM00421">
    <property type="entry name" value="HTH_LUXR"/>
    <property type="match status" value="1"/>
</dbReference>
<dbReference type="InterPro" id="IPR016032">
    <property type="entry name" value="Sig_transdc_resp-reg_C-effctor"/>
</dbReference>
<evidence type="ECO:0000259" key="6">
    <source>
        <dbReference type="PROSITE" id="PS50043"/>
    </source>
</evidence>
<evidence type="ECO:0000313" key="7">
    <source>
        <dbReference type="EMBL" id="PSR20348.1"/>
    </source>
</evidence>
<feature type="domain" description="HTH luxR-type" evidence="6">
    <location>
        <begin position="100"/>
        <end position="158"/>
    </location>
</feature>
<keyword evidence="3" id="KW-0804">Transcription</keyword>
<keyword evidence="5" id="KW-0812">Transmembrane</keyword>
<feature type="transmembrane region" description="Helical" evidence="5">
    <location>
        <begin position="26"/>
        <end position="46"/>
    </location>
</feature>
<name>A0A2T2WDP0_9FIRM</name>
<dbReference type="Gene3D" id="1.10.10.10">
    <property type="entry name" value="Winged helix-like DNA-binding domain superfamily/Winged helix DNA-binding domain"/>
    <property type="match status" value="1"/>
</dbReference>
<comment type="caution">
    <text evidence="7">The sequence shown here is derived from an EMBL/GenBank/DDBJ whole genome shotgun (WGS) entry which is preliminary data.</text>
</comment>
<evidence type="ECO:0000256" key="1">
    <source>
        <dbReference type="ARBA" id="ARBA00023015"/>
    </source>
</evidence>
<proteinExistence type="predicted"/>
<dbReference type="PROSITE" id="PS50043">
    <property type="entry name" value="HTH_LUXR_2"/>
    <property type="match status" value="1"/>
</dbReference>
<dbReference type="InterPro" id="IPR000792">
    <property type="entry name" value="Tscrpt_reg_LuxR_C"/>
</dbReference>
<reference evidence="7 8" key="1">
    <citation type="journal article" date="2014" name="BMC Genomics">
        <title>Comparison of environmental and isolate Sulfobacillus genomes reveals diverse carbon, sulfur, nitrogen, and hydrogen metabolisms.</title>
        <authorList>
            <person name="Justice N.B."/>
            <person name="Norman A."/>
            <person name="Brown C.T."/>
            <person name="Singh A."/>
            <person name="Thomas B.C."/>
            <person name="Banfield J.F."/>
        </authorList>
    </citation>
    <scope>NUCLEOTIDE SEQUENCE [LARGE SCALE GENOMIC DNA]</scope>
    <source>
        <strain evidence="7">AMDSBA3</strain>
    </source>
</reference>
<dbReference type="Pfam" id="PF00196">
    <property type="entry name" value="GerE"/>
    <property type="match status" value="1"/>
</dbReference>
<evidence type="ECO:0000256" key="2">
    <source>
        <dbReference type="ARBA" id="ARBA00023125"/>
    </source>
</evidence>
<accession>A0A2T2WDP0</accession>
<dbReference type="GO" id="GO:0003677">
    <property type="term" value="F:DNA binding"/>
    <property type="evidence" value="ECO:0007669"/>
    <property type="project" value="UniProtKB-KW"/>
</dbReference>
<dbReference type="GO" id="GO:0006355">
    <property type="term" value="P:regulation of DNA-templated transcription"/>
    <property type="evidence" value="ECO:0007669"/>
    <property type="project" value="InterPro"/>
</dbReference>
<dbReference type="PANTHER" id="PTHR44688">
    <property type="entry name" value="DNA-BINDING TRANSCRIPTIONAL ACTIVATOR DEVR_DOSR"/>
    <property type="match status" value="1"/>
</dbReference>
<dbReference type="AlphaFoldDB" id="A0A2T2WDP0"/>
<gene>
    <name evidence="7" type="ORF">C7B45_15305</name>
</gene>
<evidence type="ECO:0000313" key="8">
    <source>
        <dbReference type="Proteomes" id="UP000241848"/>
    </source>
</evidence>
<sequence>MCLSHQHGFSGPPSSLSLRRIAYRNWVGGLFGTLAIELLLLGTWFYQKAIGHAAFSPGLLIFWALVLPIIVLVPVSVSLVSDPKKSGLPKVTPAETSPTDLPSVDRLTKREREIYEHLKAGKKLTEIAELCTIEYGTVKTHTRHIYRKFGVSSREELP</sequence>
<evidence type="ECO:0000256" key="5">
    <source>
        <dbReference type="SAM" id="Phobius"/>
    </source>
</evidence>
<keyword evidence="5" id="KW-1133">Transmembrane helix</keyword>
<evidence type="ECO:0000256" key="3">
    <source>
        <dbReference type="ARBA" id="ARBA00023163"/>
    </source>
</evidence>
<dbReference type="CDD" id="cd06170">
    <property type="entry name" value="LuxR_C_like"/>
    <property type="match status" value="1"/>
</dbReference>
<keyword evidence="2" id="KW-0238">DNA-binding</keyword>
<dbReference type="SUPFAM" id="SSF46894">
    <property type="entry name" value="C-terminal effector domain of the bipartite response regulators"/>
    <property type="match status" value="1"/>
</dbReference>
<dbReference type="InterPro" id="IPR036388">
    <property type="entry name" value="WH-like_DNA-bd_sf"/>
</dbReference>
<keyword evidence="5" id="KW-0472">Membrane</keyword>
<dbReference type="Proteomes" id="UP000241848">
    <property type="component" value="Unassembled WGS sequence"/>
</dbReference>
<dbReference type="EMBL" id="PXYV01000067">
    <property type="protein sequence ID" value="PSR20348.1"/>
    <property type="molecule type" value="Genomic_DNA"/>
</dbReference>
<dbReference type="PRINTS" id="PR00038">
    <property type="entry name" value="HTHLUXR"/>
</dbReference>
<feature type="transmembrane region" description="Helical" evidence="5">
    <location>
        <begin position="58"/>
        <end position="80"/>
    </location>
</feature>
<keyword evidence="1" id="KW-0805">Transcription regulation</keyword>
<feature type="region of interest" description="Disordered" evidence="4">
    <location>
        <begin position="81"/>
        <end position="102"/>
    </location>
</feature>
<protein>
    <recommendedName>
        <fullName evidence="6">HTH luxR-type domain-containing protein</fullName>
    </recommendedName>
</protein>
<dbReference type="PANTHER" id="PTHR44688:SF16">
    <property type="entry name" value="DNA-BINDING TRANSCRIPTIONAL ACTIVATOR DEVR_DOSR"/>
    <property type="match status" value="1"/>
</dbReference>